<evidence type="ECO:0000313" key="1">
    <source>
        <dbReference type="EMBL" id="MBV7275289.1"/>
    </source>
</evidence>
<comment type="caution">
    <text evidence="1">The sequence shown here is derived from an EMBL/GenBank/DDBJ whole genome shotgun (WGS) entry which is preliminary data.</text>
</comment>
<dbReference type="RefSeq" id="WP_218322343.1">
    <property type="nucleotide sequence ID" value="NZ_JAEEGC010000118.1"/>
</dbReference>
<dbReference type="EMBL" id="JAEEGC010000118">
    <property type="protein sequence ID" value="MBV7275289.1"/>
    <property type="molecule type" value="Genomic_DNA"/>
</dbReference>
<sequence length="49" mass="5706">MPKKNQKLPHEQEVRHAKRLINRGNSITQTIQDTQLSHTDVLKIKNEGM</sequence>
<accession>A0A949TLX1</accession>
<keyword evidence="2" id="KW-1185">Reference proteome</keyword>
<proteinExistence type="predicted"/>
<evidence type="ECO:0000313" key="2">
    <source>
        <dbReference type="Proteomes" id="UP000694308"/>
    </source>
</evidence>
<dbReference type="AlphaFoldDB" id="A0A949TLX1"/>
<dbReference type="Proteomes" id="UP000694308">
    <property type="component" value="Unassembled WGS sequence"/>
</dbReference>
<gene>
    <name evidence="1" type="ORF">I6U48_20525</name>
</gene>
<name>A0A949TLX1_9CLOT</name>
<protein>
    <submittedName>
        <fullName evidence="1">Uncharacterized protein</fullName>
    </submittedName>
</protein>
<organism evidence="1 2">
    <name type="scientific">Clostridium thailandense</name>
    <dbReference type="NCBI Taxonomy" id="2794346"/>
    <lineage>
        <taxon>Bacteria</taxon>
        <taxon>Bacillati</taxon>
        <taxon>Bacillota</taxon>
        <taxon>Clostridia</taxon>
        <taxon>Eubacteriales</taxon>
        <taxon>Clostridiaceae</taxon>
        <taxon>Clostridium</taxon>
    </lineage>
</organism>
<reference evidence="1" key="1">
    <citation type="submission" date="2020-12" db="EMBL/GenBank/DDBJ databases">
        <title>Clostridium thailandense sp. nov., a novel acetogenic bacterium isolated from peat land soil in Thailand.</title>
        <authorList>
            <person name="Chaikitkaew S."/>
            <person name="Birkeland N.K."/>
        </authorList>
    </citation>
    <scope>NUCLEOTIDE SEQUENCE</scope>
    <source>
        <strain evidence="1">PL3</strain>
    </source>
</reference>